<dbReference type="InterPro" id="IPR042099">
    <property type="entry name" value="ANL_N_sf"/>
</dbReference>
<comment type="caution">
    <text evidence="5">The sequence shown here is derived from an EMBL/GenBank/DDBJ whole genome shotgun (WGS) entry which is preliminary data.</text>
</comment>
<evidence type="ECO:0000259" key="4">
    <source>
        <dbReference type="Pfam" id="PF13193"/>
    </source>
</evidence>
<dbReference type="Gene3D" id="3.30.300.30">
    <property type="match status" value="1"/>
</dbReference>
<dbReference type="RefSeq" id="WP_344023142.1">
    <property type="nucleotide sequence ID" value="NZ_BAAAJK010000011.1"/>
</dbReference>
<proteinExistence type="inferred from homology"/>
<feature type="domain" description="AMP-dependent synthetase/ligase" evidence="3">
    <location>
        <begin position="11"/>
        <end position="360"/>
    </location>
</feature>
<dbReference type="PROSITE" id="PS00455">
    <property type="entry name" value="AMP_BINDING"/>
    <property type="match status" value="1"/>
</dbReference>
<dbReference type="GO" id="GO:0016874">
    <property type="term" value="F:ligase activity"/>
    <property type="evidence" value="ECO:0007669"/>
    <property type="project" value="UniProtKB-KW"/>
</dbReference>
<dbReference type="PANTHER" id="PTHR43201">
    <property type="entry name" value="ACYL-COA SYNTHETASE"/>
    <property type="match status" value="1"/>
</dbReference>
<dbReference type="Pfam" id="PF00501">
    <property type="entry name" value="AMP-binding"/>
    <property type="match status" value="1"/>
</dbReference>
<evidence type="ECO:0000259" key="3">
    <source>
        <dbReference type="Pfam" id="PF00501"/>
    </source>
</evidence>
<organism evidence="5 6">
    <name type="scientific">Pseudonocardia kongjuensis</name>
    <dbReference type="NCBI Taxonomy" id="102227"/>
    <lineage>
        <taxon>Bacteria</taxon>
        <taxon>Bacillati</taxon>
        <taxon>Actinomycetota</taxon>
        <taxon>Actinomycetes</taxon>
        <taxon>Pseudonocardiales</taxon>
        <taxon>Pseudonocardiaceae</taxon>
        <taxon>Pseudonocardia</taxon>
    </lineage>
</organism>
<keyword evidence="2 5" id="KW-0436">Ligase</keyword>
<evidence type="ECO:0000256" key="1">
    <source>
        <dbReference type="ARBA" id="ARBA00006432"/>
    </source>
</evidence>
<dbReference type="InterPro" id="IPR000873">
    <property type="entry name" value="AMP-dep_synth/lig_dom"/>
</dbReference>
<evidence type="ECO:0000313" key="6">
    <source>
        <dbReference type="Proteomes" id="UP001501414"/>
    </source>
</evidence>
<dbReference type="InterPro" id="IPR045851">
    <property type="entry name" value="AMP-bd_C_sf"/>
</dbReference>
<dbReference type="Pfam" id="PF13193">
    <property type="entry name" value="AMP-binding_C"/>
    <property type="match status" value="1"/>
</dbReference>
<dbReference type="InterPro" id="IPR025110">
    <property type="entry name" value="AMP-bd_C"/>
</dbReference>
<dbReference type="SUPFAM" id="SSF56801">
    <property type="entry name" value="Acetyl-CoA synthetase-like"/>
    <property type="match status" value="1"/>
</dbReference>
<protein>
    <submittedName>
        <fullName evidence="5">ATP-dependent acyl-CoA ligase</fullName>
    </submittedName>
</protein>
<name>A0ABN1XVD1_9PSEU</name>
<dbReference type="Proteomes" id="UP001501414">
    <property type="component" value="Unassembled WGS sequence"/>
</dbReference>
<dbReference type="Gene3D" id="3.40.50.12780">
    <property type="entry name" value="N-terminal domain of ligase-like"/>
    <property type="match status" value="1"/>
</dbReference>
<feature type="domain" description="AMP-binding enzyme C-terminal" evidence="4">
    <location>
        <begin position="411"/>
        <end position="486"/>
    </location>
</feature>
<dbReference type="InterPro" id="IPR020845">
    <property type="entry name" value="AMP-binding_CS"/>
</dbReference>
<dbReference type="EMBL" id="BAAAJK010000011">
    <property type="protein sequence ID" value="GAA1390788.1"/>
    <property type="molecule type" value="Genomic_DNA"/>
</dbReference>
<accession>A0ABN1XVD1</accession>
<dbReference type="PANTHER" id="PTHR43201:SF5">
    <property type="entry name" value="MEDIUM-CHAIN ACYL-COA LIGASE ACSF2, MITOCHONDRIAL"/>
    <property type="match status" value="1"/>
</dbReference>
<evidence type="ECO:0000313" key="5">
    <source>
        <dbReference type="EMBL" id="GAA1390788.1"/>
    </source>
</evidence>
<gene>
    <name evidence="5" type="ORF">GCM10009613_32090</name>
</gene>
<keyword evidence="6" id="KW-1185">Reference proteome</keyword>
<sequence>MIHDAYDLLTATATARPEAPFLLFDGDDGPVRIGYAEQVRRADATAGLLAGLGVGAGDRVHLITANRPEFLDVWFGCARLGAVVVPVNPLSTTAEVAHQLTDSHATLSVADPQLRATVVAAAGDLPVLDADELPARRADAPPPPPHRPAATAAIMFTSGTTSAPKGVQVTPANYLRVGRAVAAHLGVTAEDRWLVTLPLFHGNAQYYCLMSALVAGGSIALTPRFSATGWPRQARVLEPTLASLFAAPIRMLLARSEPDPADTANALRLVLFAQNLSGSQAAAFEARFGAPLVQLYGMTETVVPPLVNPLDERRRWDSIGLPLPGVQVRVVDADGAPVPPGTPGELQIGGTPGVDLTPGYDGRPDATAALFDDGWLRTGDLVRLDDAGRAYFVDRAGDLVKRAGENVSTGEVEQVLGGHPAVLESAVHGMPDPVYDEIVVAHVVLRDGHEAGPEELIAWCRERLSRFKVPERVLVRSELPRTTIGKIRKDVLRAEFTEQQHEEGPVR</sequence>
<evidence type="ECO:0000256" key="2">
    <source>
        <dbReference type="ARBA" id="ARBA00022598"/>
    </source>
</evidence>
<reference evidence="5 6" key="1">
    <citation type="journal article" date="2019" name="Int. J. Syst. Evol. Microbiol.">
        <title>The Global Catalogue of Microorganisms (GCM) 10K type strain sequencing project: providing services to taxonomists for standard genome sequencing and annotation.</title>
        <authorList>
            <consortium name="The Broad Institute Genomics Platform"/>
            <consortium name="The Broad Institute Genome Sequencing Center for Infectious Disease"/>
            <person name="Wu L."/>
            <person name="Ma J."/>
        </authorList>
    </citation>
    <scope>NUCLEOTIDE SEQUENCE [LARGE SCALE GENOMIC DNA]</scope>
    <source>
        <strain evidence="5 6">JCM 11896</strain>
    </source>
</reference>
<comment type="similarity">
    <text evidence="1">Belongs to the ATP-dependent AMP-binding enzyme family.</text>
</comment>